<dbReference type="Pfam" id="PF12224">
    <property type="entry name" value="Amidoligase_2"/>
    <property type="match status" value="1"/>
</dbReference>
<name>A0AA40CU48_9PEZI</name>
<dbReference type="AlphaFoldDB" id="A0AA40CU48"/>
<evidence type="ECO:0000256" key="1">
    <source>
        <dbReference type="SAM" id="MobiDB-lite"/>
    </source>
</evidence>
<dbReference type="PANTHER" id="PTHR36847:SF1">
    <property type="entry name" value="AMIDOLIGASE ENZYME"/>
    <property type="match status" value="1"/>
</dbReference>
<comment type="caution">
    <text evidence="2">The sequence shown here is derived from an EMBL/GenBank/DDBJ whole genome shotgun (WGS) entry which is preliminary data.</text>
</comment>
<feature type="compositionally biased region" description="Acidic residues" evidence="1">
    <location>
        <begin position="65"/>
        <end position="74"/>
    </location>
</feature>
<dbReference type="Proteomes" id="UP001175001">
    <property type="component" value="Unassembled WGS sequence"/>
</dbReference>
<proteinExistence type="predicted"/>
<evidence type="ECO:0000313" key="3">
    <source>
        <dbReference type="Proteomes" id="UP001175001"/>
    </source>
</evidence>
<protein>
    <submittedName>
        <fullName evidence="2">Uncharacterized protein</fullName>
    </submittedName>
</protein>
<keyword evidence="3" id="KW-1185">Reference proteome</keyword>
<dbReference type="PANTHER" id="PTHR36847">
    <property type="entry name" value="AMIDOLIGASE ENZYME"/>
    <property type="match status" value="1"/>
</dbReference>
<reference evidence="2" key="1">
    <citation type="submission" date="2023-06" db="EMBL/GenBank/DDBJ databases">
        <title>Multi-omics analyses reveal the molecular pathogenesis toolkit of Lasiodiplodia hormozganensis, a cross-kingdom pathogen.</title>
        <authorList>
            <person name="Felix C."/>
            <person name="Meneses R."/>
            <person name="Goncalves M.F.M."/>
            <person name="Tilleman L."/>
            <person name="Duarte A.S."/>
            <person name="Jorrin-Novo J.V."/>
            <person name="Van De Peer Y."/>
            <person name="Deforce D."/>
            <person name="Van Nieuwerburgh F."/>
            <person name="Esteves A.C."/>
            <person name="Alves A."/>
        </authorList>
    </citation>
    <scope>NUCLEOTIDE SEQUENCE</scope>
    <source>
        <strain evidence="2">CBS 339.90</strain>
    </source>
</reference>
<feature type="compositionally biased region" description="Low complexity" evidence="1">
    <location>
        <begin position="13"/>
        <end position="30"/>
    </location>
</feature>
<dbReference type="InterPro" id="IPR022025">
    <property type="entry name" value="Amidoligase_2"/>
</dbReference>
<gene>
    <name evidence="2" type="ORF">DIS24_g6511</name>
</gene>
<organism evidence="2 3">
    <name type="scientific">Lasiodiplodia hormozganensis</name>
    <dbReference type="NCBI Taxonomy" id="869390"/>
    <lineage>
        <taxon>Eukaryota</taxon>
        <taxon>Fungi</taxon>
        <taxon>Dikarya</taxon>
        <taxon>Ascomycota</taxon>
        <taxon>Pezizomycotina</taxon>
        <taxon>Dothideomycetes</taxon>
        <taxon>Dothideomycetes incertae sedis</taxon>
        <taxon>Botryosphaeriales</taxon>
        <taxon>Botryosphaeriaceae</taxon>
        <taxon>Lasiodiplodia</taxon>
    </lineage>
</organism>
<evidence type="ECO:0000313" key="2">
    <source>
        <dbReference type="EMBL" id="KAK0650797.1"/>
    </source>
</evidence>
<dbReference type="EMBL" id="JAUJDW010000032">
    <property type="protein sequence ID" value="KAK0650797.1"/>
    <property type="molecule type" value="Genomic_DNA"/>
</dbReference>
<accession>A0AA40CU48</accession>
<sequence>MQYNSSIAGRDLSPTPSTASNASSSGSISPPRVPRRIEPQLLHSHYIPRSHEPHGHQIPRSSCEMEVDGEDECAEGEHPSFTNPQIPLPLTIGIEIEALFVYNVKAMEAGVEAMEARYGKAKPPSDSSWLRVVAHALREAGVDVNVPGDGNEAPQYTRWGVSWDWSVDGMRGLEEGGCHLDLVMDPSEDQDFGGMGPTKVDSSWADSESIKQLKREGEYAFVGLELQSPKYLWNSGDCWRDDVRYTLDALHRLFNNRSNDRYRLYTPESTSLHVHVGVGTQSERYTLPLASVKSFIELVTGFERLTDELHAIPRLDSRAVYCWPMSRVIDSRAEYERYEKSKRFLNFDDDDEVSISNSPPGRGTVESWCQDVEQEVQEWEDLVRLKFKARRGQAYNLRELKISEGKLDENCKGTIEFRQHRGTLDADEAIAWVEVTTSMIRFAHNTALTGNMLSLVQQYSGHPKMGFDAFMYLIGVSDKTIGYYTMWLDVDANFDRDGCEESGIHSRRVEGWEKTEMLGSRLNDMTDFFAGRREQQKNPEEVMQAIVLRLKSGDYGLPQEVVSQLLQEKYPGVGGAFPHHQWKRSTGRW</sequence>
<feature type="region of interest" description="Disordered" evidence="1">
    <location>
        <begin position="1"/>
        <end position="81"/>
    </location>
</feature>